<evidence type="ECO:0000313" key="3">
    <source>
        <dbReference type="Proteomes" id="UP000824150"/>
    </source>
</evidence>
<keyword evidence="1" id="KW-0812">Transmembrane</keyword>
<feature type="transmembrane region" description="Helical" evidence="1">
    <location>
        <begin position="197"/>
        <end position="216"/>
    </location>
</feature>
<accession>A0A9E2KLJ5</accession>
<keyword evidence="1" id="KW-0472">Membrane</keyword>
<feature type="transmembrane region" description="Helical" evidence="1">
    <location>
        <begin position="169"/>
        <end position="188"/>
    </location>
</feature>
<comment type="caution">
    <text evidence="2">The sequence shown here is derived from an EMBL/GenBank/DDBJ whole genome shotgun (WGS) entry which is preliminary data.</text>
</comment>
<dbReference type="EMBL" id="JAHLFG010000025">
    <property type="protein sequence ID" value="MBU3826270.1"/>
    <property type="molecule type" value="Genomic_DNA"/>
</dbReference>
<reference evidence="2" key="1">
    <citation type="journal article" date="2021" name="PeerJ">
        <title>Extensive microbial diversity within the chicken gut microbiome revealed by metagenomics and culture.</title>
        <authorList>
            <person name="Gilroy R."/>
            <person name="Ravi A."/>
            <person name="Getino M."/>
            <person name="Pursley I."/>
            <person name="Horton D.L."/>
            <person name="Alikhan N.F."/>
            <person name="Baker D."/>
            <person name="Gharbi K."/>
            <person name="Hall N."/>
            <person name="Watson M."/>
            <person name="Adriaenssens E.M."/>
            <person name="Foster-Nyarko E."/>
            <person name="Jarju S."/>
            <person name="Secka A."/>
            <person name="Antonio M."/>
            <person name="Oren A."/>
            <person name="Chaudhuri R.R."/>
            <person name="La Ragione R."/>
            <person name="Hildebrand F."/>
            <person name="Pallen M.J."/>
        </authorList>
    </citation>
    <scope>NUCLEOTIDE SEQUENCE</scope>
    <source>
        <strain evidence="2">687</strain>
    </source>
</reference>
<protein>
    <submittedName>
        <fullName evidence="2">Uncharacterized protein</fullName>
    </submittedName>
</protein>
<dbReference type="AlphaFoldDB" id="A0A9E2KLJ5"/>
<evidence type="ECO:0000313" key="2">
    <source>
        <dbReference type="EMBL" id="MBU3826270.1"/>
    </source>
</evidence>
<dbReference type="Proteomes" id="UP000824150">
    <property type="component" value="Unassembled WGS sequence"/>
</dbReference>
<name>A0A9E2KLJ5_9GAMM</name>
<reference evidence="2" key="2">
    <citation type="submission" date="2021-04" db="EMBL/GenBank/DDBJ databases">
        <authorList>
            <person name="Gilroy R."/>
        </authorList>
    </citation>
    <scope>NUCLEOTIDE SEQUENCE</scope>
    <source>
        <strain evidence="2">687</strain>
    </source>
</reference>
<sequence length="231" mass="25564">MQGTLIALSGRTNATVCQQNKIYQLKLSADLATQALPGSTVEYDLSSGTITAFIEKPQVNNIALSCDLTVPEHQILSRDGSYQLCAEGHSFKECYKNLASCATAHHINALLNLKGEYVKRPFARHLVFRLCAEGAQISGPQYNPDPGFKLTLPLKLLRRNSPSQAQKRYHIVLLVCLLLIVEPCLSALMQRQILPELVAYILMGALPMLCLLGAIFDNPCRSTVYLKQVRH</sequence>
<proteinExistence type="predicted"/>
<keyword evidence="1" id="KW-1133">Transmembrane helix</keyword>
<gene>
    <name evidence="2" type="ORF">IAA31_02095</name>
</gene>
<organism evidence="2 3">
    <name type="scientific">Candidatus Anaerobiospirillum merdipullorum</name>
    <dbReference type="NCBI Taxonomy" id="2838450"/>
    <lineage>
        <taxon>Bacteria</taxon>
        <taxon>Pseudomonadati</taxon>
        <taxon>Pseudomonadota</taxon>
        <taxon>Gammaproteobacteria</taxon>
        <taxon>Aeromonadales</taxon>
        <taxon>Succinivibrionaceae</taxon>
        <taxon>Anaerobiospirillum</taxon>
    </lineage>
</organism>
<evidence type="ECO:0000256" key="1">
    <source>
        <dbReference type="SAM" id="Phobius"/>
    </source>
</evidence>